<dbReference type="EMBL" id="CAJVQC010111150">
    <property type="protein sequence ID" value="CAG8835151.1"/>
    <property type="molecule type" value="Genomic_DNA"/>
</dbReference>
<proteinExistence type="predicted"/>
<evidence type="ECO:0000313" key="2">
    <source>
        <dbReference type="Proteomes" id="UP000789920"/>
    </source>
</evidence>
<feature type="non-terminal residue" evidence="1">
    <location>
        <position position="1"/>
    </location>
</feature>
<comment type="caution">
    <text evidence="1">The sequence shown here is derived from an EMBL/GenBank/DDBJ whole genome shotgun (WGS) entry which is preliminary data.</text>
</comment>
<name>A0ACA9SDL7_9GLOM</name>
<protein>
    <submittedName>
        <fullName evidence="1">22842_t:CDS:1</fullName>
    </submittedName>
</protein>
<sequence>NGVGEWTPECMREKKFPRVVIWDESDLFHEALPVAKKCEYLEAEWKPSDRILLAHILSRRIASYKCLELHRKKYPNVLIPLIYRPRDKHKQNCLVQIPGSSEKKELVKNDIEYLPLNTLSDKFLKDILVDKKIIDWELGYAMTIHTSQGMTLKLPQRIWVIDENLA</sequence>
<accession>A0ACA9SDL7</accession>
<organism evidence="1 2">
    <name type="scientific">Racocetra persica</name>
    <dbReference type="NCBI Taxonomy" id="160502"/>
    <lineage>
        <taxon>Eukaryota</taxon>
        <taxon>Fungi</taxon>
        <taxon>Fungi incertae sedis</taxon>
        <taxon>Mucoromycota</taxon>
        <taxon>Glomeromycotina</taxon>
        <taxon>Glomeromycetes</taxon>
        <taxon>Diversisporales</taxon>
        <taxon>Gigasporaceae</taxon>
        <taxon>Racocetra</taxon>
    </lineage>
</organism>
<dbReference type="Proteomes" id="UP000789920">
    <property type="component" value="Unassembled WGS sequence"/>
</dbReference>
<evidence type="ECO:0000313" key="1">
    <source>
        <dbReference type="EMBL" id="CAG8835151.1"/>
    </source>
</evidence>
<gene>
    <name evidence="1" type="ORF">RPERSI_LOCUS29449</name>
</gene>
<reference evidence="1" key="1">
    <citation type="submission" date="2021-06" db="EMBL/GenBank/DDBJ databases">
        <authorList>
            <person name="Kallberg Y."/>
            <person name="Tangrot J."/>
            <person name="Rosling A."/>
        </authorList>
    </citation>
    <scope>NUCLEOTIDE SEQUENCE</scope>
    <source>
        <strain evidence="1">MA461A</strain>
    </source>
</reference>
<keyword evidence="2" id="KW-1185">Reference proteome</keyword>